<evidence type="ECO:0000256" key="2">
    <source>
        <dbReference type="ARBA" id="ARBA00022448"/>
    </source>
</evidence>
<evidence type="ECO:0000256" key="12">
    <source>
        <dbReference type="SAM" id="MobiDB-lite"/>
    </source>
</evidence>
<evidence type="ECO:0000256" key="5">
    <source>
        <dbReference type="ARBA" id="ARBA00022826"/>
    </source>
</evidence>
<dbReference type="GO" id="GO:0045211">
    <property type="term" value="C:postsynaptic membrane"/>
    <property type="evidence" value="ECO:0007669"/>
    <property type="project" value="TreeGrafter"/>
</dbReference>
<organism evidence="16 17">
    <name type="scientific">Macrostomum lignano</name>
    <dbReference type="NCBI Taxonomy" id="282301"/>
    <lineage>
        <taxon>Eukaryota</taxon>
        <taxon>Metazoa</taxon>
        <taxon>Spiralia</taxon>
        <taxon>Lophotrochozoa</taxon>
        <taxon>Platyhelminthes</taxon>
        <taxon>Rhabditophora</taxon>
        <taxon>Macrostomorpha</taxon>
        <taxon>Macrostomida</taxon>
        <taxon>Macrostomidae</taxon>
        <taxon>Macrostomum</taxon>
    </lineage>
</organism>
<dbReference type="PANTHER" id="PTHR11537">
    <property type="entry name" value="VOLTAGE-GATED POTASSIUM CHANNEL"/>
    <property type="match status" value="1"/>
</dbReference>
<dbReference type="WBParaSite" id="maker-uti_cns_0010574-snap-gene-0.2-mRNA-1">
    <property type="protein sequence ID" value="maker-uti_cns_0010574-snap-gene-0.2-mRNA-1"/>
    <property type="gene ID" value="maker-uti_cns_0010574-snap-gene-0.2"/>
</dbReference>
<dbReference type="GO" id="GO:0008076">
    <property type="term" value="C:voltage-gated potassium channel complex"/>
    <property type="evidence" value="ECO:0007669"/>
    <property type="project" value="InterPro"/>
</dbReference>
<evidence type="ECO:0000256" key="13">
    <source>
        <dbReference type="SAM" id="Phobius"/>
    </source>
</evidence>
<feature type="transmembrane region" description="Helical" evidence="13">
    <location>
        <begin position="457"/>
        <end position="478"/>
    </location>
</feature>
<keyword evidence="16" id="KW-1185">Reference proteome</keyword>
<feature type="transmembrane region" description="Helical" evidence="13">
    <location>
        <begin position="215"/>
        <end position="235"/>
    </location>
</feature>
<comment type="subcellular location">
    <subcellularLocation>
        <location evidence="1">Membrane</location>
        <topology evidence="1">Multi-pass membrane protein</topology>
    </subcellularLocation>
</comment>
<evidence type="ECO:0000256" key="7">
    <source>
        <dbReference type="ARBA" id="ARBA00022958"/>
    </source>
</evidence>
<keyword evidence="8 13" id="KW-1133">Transmembrane helix</keyword>
<feature type="transmembrane region" description="Helical" evidence="13">
    <location>
        <begin position="382"/>
        <end position="403"/>
    </location>
</feature>
<dbReference type="GO" id="GO:0043679">
    <property type="term" value="C:axon terminus"/>
    <property type="evidence" value="ECO:0007669"/>
    <property type="project" value="TreeGrafter"/>
</dbReference>
<feature type="domain" description="Potassium channel tetramerisation-type BTB" evidence="15">
    <location>
        <begin position="44"/>
        <end position="128"/>
    </location>
</feature>
<dbReference type="Proteomes" id="UP000095280">
    <property type="component" value="Unplaced"/>
</dbReference>
<feature type="transmembrane region" description="Helical" evidence="13">
    <location>
        <begin position="275"/>
        <end position="297"/>
    </location>
</feature>
<dbReference type="CDD" id="cd18317">
    <property type="entry name" value="BTB_POZ_Kv"/>
    <property type="match status" value="1"/>
</dbReference>
<dbReference type="InterPro" id="IPR003968">
    <property type="entry name" value="K_chnl_volt-dep_Kv"/>
</dbReference>
<dbReference type="InterPro" id="IPR028325">
    <property type="entry name" value="VG_K_chnl"/>
</dbReference>
<dbReference type="Gene3D" id="1.10.287.70">
    <property type="match status" value="1"/>
</dbReference>
<protein>
    <submittedName>
        <fullName evidence="17">BTB domain-containing protein</fullName>
    </submittedName>
</protein>
<proteinExistence type="predicted"/>
<reference evidence="17" key="1">
    <citation type="submission" date="2016-11" db="UniProtKB">
        <authorList>
            <consortium name="WormBaseParasite"/>
        </authorList>
    </citation>
    <scope>IDENTIFICATION</scope>
</reference>
<evidence type="ECO:0000256" key="4">
    <source>
        <dbReference type="ARBA" id="ARBA00022692"/>
    </source>
</evidence>
<accession>A0A1I8I7R2</accession>
<dbReference type="PRINTS" id="PR01498">
    <property type="entry name" value="SHAWCHANNEL"/>
</dbReference>
<dbReference type="GO" id="GO:0051260">
    <property type="term" value="P:protein homooligomerization"/>
    <property type="evidence" value="ECO:0007669"/>
    <property type="project" value="InterPro"/>
</dbReference>
<dbReference type="Gene3D" id="1.20.120.350">
    <property type="entry name" value="Voltage-gated potassium channels. Chain C"/>
    <property type="match status" value="1"/>
</dbReference>
<dbReference type="GO" id="GO:0005251">
    <property type="term" value="F:delayed rectifier potassium channel activity"/>
    <property type="evidence" value="ECO:0007669"/>
    <property type="project" value="TreeGrafter"/>
</dbReference>
<keyword evidence="5" id="KW-0631">Potassium channel</keyword>
<dbReference type="Pfam" id="PF02214">
    <property type="entry name" value="BTB_2"/>
    <property type="match status" value="1"/>
</dbReference>
<feature type="region of interest" description="Disordered" evidence="12">
    <location>
        <begin position="555"/>
        <end position="616"/>
    </location>
</feature>
<dbReference type="GO" id="GO:0032809">
    <property type="term" value="C:neuronal cell body membrane"/>
    <property type="evidence" value="ECO:0007669"/>
    <property type="project" value="TreeGrafter"/>
</dbReference>
<dbReference type="Pfam" id="PF00520">
    <property type="entry name" value="Ion_trans"/>
    <property type="match status" value="1"/>
</dbReference>
<keyword evidence="6" id="KW-0851">Voltage-gated channel</keyword>
<dbReference type="InterPro" id="IPR003974">
    <property type="entry name" value="K_chnl_volt-dep_Kv3"/>
</dbReference>
<name>A0A1I8I7R2_9PLAT</name>
<dbReference type="GO" id="GO:0042734">
    <property type="term" value="C:presynaptic membrane"/>
    <property type="evidence" value="ECO:0007669"/>
    <property type="project" value="TreeGrafter"/>
</dbReference>
<evidence type="ECO:0000256" key="10">
    <source>
        <dbReference type="ARBA" id="ARBA00023136"/>
    </source>
</evidence>
<dbReference type="SUPFAM" id="SSF54695">
    <property type="entry name" value="POZ domain"/>
    <property type="match status" value="1"/>
</dbReference>
<dbReference type="GO" id="GO:0001508">
    <property type="term" value="P:action potential"/>
    <property type="evidence" value="ECO:0007669"/>
    <property type="project" value="TreeGrafter"/>
</dbReference>
<evidence type="ECO:0000256" key="11">
    <source>
        <dbReference type="ARBA" id="ARBA00023303"/>
    </source>
</evidence>
<dbReference type="PRINTS" id="PR00169">
    <property type="entry name" value="KCHANNEL"/>
</dbReference>
<keyword evidence="10 13" id="KW-0472">Membrane</keyword>
<evidence type="ECO:0000259" key="14">
    <source>
        <dbReference type="Pfam" id="PF00520"/>
    </source>
</evidence>
<feature type="transmembrane region" description="Helical" evidence="13">
    <location>
        <begin position="309"/>
        <end position="333"/>
    </location>
</feature>
<sequence length="616" mass="71136">MEAQRQQLLDLGKTDFENMHFIDENSLACGESLDMDSLDVLGLIRLNVSGTRFEVLRSTLLKQRYVYDKLMHDGIYRAPQQEYYFDRDPDIFTIVLWYCRYGELHVPHHYCGPLLERELALWGIQPAIEIQNCCVSHVMDTKSRLVSLKKFENFFKEEMENEPLIIPTDHEFEEQNLLQDLQKSHGWQKRLKEALIAMRRRCWKILDHPSSSFPAAVYAVLLSITVLYTVFSFVASTSEHFQRLMTPREVAFYSSKHPSWYGNHTDGRSRIKVDWLVFPDWIGFGVLTFDFLVRLLCCRNKLAYFRNNYTIIDLLSILPFYVNELLKVCFGIIEFSDSSNFGLPEYIAFVKITLFMRLLRIGRHYRGLQVLIYTLRTSFRDLMLMGVFVALGTLLFSTLIFFCEKARSEGHQVGADDCSKVPRTVFMSMFDGFWWSLVTMTTVGYGDLVPQTNAGRIVGSACALSGLLLIAFTVPILVNHFMLYYSHSQIVHVSRNSVQEYATKALLAKVNSFAGGKVKRMRQLVAEGASQATSRSQQLGRAYWKRRIWRGRFTRRRQQTQEPHDTTEVQETVADIEEQRHQRPAASSDDEAFASTNAAPGDNLLLKKIGHDETRI</sequence>
<dbReference type="GO" id="GO:0032590">
    <property type="term" value="C:dendrite membrane"/>
    <property type="evidence" value="ECO:0007669"/>
    <property type="project" value="TreeGrafter"/>
</dbReference>
<evidence type="ECO:0000256" key="6">
    <source>
        <dbReference type="ARBA" id="ARBA00022882"/>
    </source>
</evidence>
<keyword evidence="9" id="KW-0406">Ion transport</keyword>
<dbReference type="Gene3D" id="3.30.710.10">
    <property type="entry name" value="Potassium Channel Kv1.1, Chain A"/>
    <property type="match status" value="1"/>
</dbReference>
<keyword evidence="7" id="KW-0630">Potassium</keyword>
<keyword evidence="3" id="KW-0633">Potassium transport</keyword>
<dbReference type="InterPro" id="IPR003131">
    <property type="entry name" value="T1-type_BTB"/>
</dbReference>
<evidence type="ECO:0000256" key="8">
    <source>
        <dbReference type="ARBA" id="ARBA00022989"/>
    </source>
</evidence>
<dbReference type="InterPro" id="IPR005821">
    <property type="entry name" value="Ion_trans_dom"/>
</dbReference>
<keyword evidence="2" id="KW-0813">Transport</keyword>
<evidence type="ECO:0000256" key="9">
    <source>
        <dbReference type="ARBA" id="ARBA00023065"/>
    </source>
</evidence>
<dbReference type="FunFam" id="1.10.287.70:FF:000028">
    <property type="entry name" value="potassium voltage-gated channel subfamily D member 3"/>
    <property type="match status" value="1"/>
</dbReference>
<dbReference type="PANTHER" id="PTHR11537:SF252">
    <property type="entry name" value="POTASSIUM VOLTAGE-GATED CHANNEL PROTEIN SHAW"/>
    <property type="match status" value="1"/>
</dbReference>
<dbReference type="AlphaFoldDB" id="A0A1I8I7R2"/>
<feature type="domain" description="Ion transport" evidence="14">
    <location>
        <begin position="243"/>
        <end position="488"/>
    </location>
</feature>
<dbReference type="InterPro" id="IPR027359">
    <property type="entry name" value="Volt_channel_dom_sf"/>
</dbReference>
<evidence type="ECO:0000313" key="16">
    <source>
        <dbReference type="Proteomes" id="UP000095280"/>
    </source>
</evidence>
<feature type="transmembrane region" description="Helical" evidence="13">
    <location>
        <begin position="424"/>
        <end position="445"/>
    </location>
</feature>
<dbReference type="PRINTS" id="PR01491">
    <property type="entry name" value="KVCHANNEL"/>
</dbReference>
<evidence type="ECO:0000259" key="15">
    <source>
        <dbReference type="Pfam" id="PF02214"/>
    </source>
</evidence>
<evidence type="ECO:0000256" key="3">
    <source>
        <dbReference type="ARBA" id="ARBA00022538"/>
    </source>
</evidence>
<keyword evidence="11" id="KW-0407">Ion channel</keyword>
<dbReference type="SUPFAM" id="SSF81324">
    <property type="entry name" value="Voltage-gated potassium channels"/>
    <property type="match status" value="1"/>
</dbReference>
<keyword evidence="4 13" id="KW-0812">Transmembrane</keyword>
<evidence type="ECO:0000256" key="1">
    <source>
        <dbReference type="ARBA" id="ARBA00004141"/>
    </source>
</evidence>
<evidence type="ECO:0000313" key="17">
    <source>
        <dbReference type="WBParaSite" id="maker-uti_cns_0010574-snap-gene-0.2-mRNA-1"/>
    </source>
</evidence>
<dbReference type="InterPro" id="IPR011333">
    <property type="entry name" value="SKP1/BTB/POZ_sf"/>
</dbReference>